<reference evidence="2 3" key="1">
    <citation type="journal article" date="2018" name="Nat. Ecol. Evol.">
        <title>Pezizomycetes genomes reveal the molecular basis of ectomycorrhizal truffle lifestyle.</title>
        <authorList>
            <person name="Murat C."/>
            <person name="Payen T."/>
            <person name="Noel B."/>
            <person name="Kuo A."/>
            <person name="Morin E."/>
            <person name="Chen J."/>
            <person name="Kohler A."/>
            <person name="Krizsan K."/>
            <person name="Balestrini R."/>
            <person name="Da Silva C."/>
            <person name="Montanini B."/>
            <person name="Hainaut M."/>
            <person name="Levati E."/>
            <person name="Barry K.W."/>
            <person name="Belfiori B."/>
            <person name="Cichocki N."/>
            <person name="Clum A."/>
            <person name="Dockter R.B."/>
            <person name="Fauchery L."/>
            <person name="Guy J."/>
            <person name="Iotti M."/>
            <person name="Le Tacon F."/>
            <person name="Lindquist E.A."/>
            <person name="Lipzen A."/>
            <person name="Malagnac F."/>
            <person name="Mello A."/>
            <person name="Molinier V."/>
            <person name="Miyauchi S."/>
            <person name="Poulain J."/>
            <person name="Riccioni C."/>
            <person name="Rubini A."/>
            <person name="Sitrit Y."/>
            <person name="Splivallo R."/>
            <person name="Traeger S."/>
            <person name="Wang M."/>
            <person name="Zifcakova L."/>
            <person name="Wipf D."/>
            <person name="Zambonelli A."/>
            <person name="Paolocci F."/>
            <person name="Nowrousian M."/>
            <person name="Ottonello S."/>
            <person name="Baldrian P."/>
            <person name="Spatafora J.W."/>
            <person name="Henrissat B."/>
            <person name="Nagy L.G."/>
            <person name="Aury J.M."/>
            <person name="Wincker P."/>
            <person name="Grigoriev I.V."/>
            <person name="Bonfante P."/>
            <person name="Martin F.M."/>
        </authorList>
    </citation>
    <scope>NUCLEOTIDE SEQUENCE [LARGE SCALE GENOMIC DNA]</scope>
    <source>
        <strain evidence="2 3">120613-1</strain>
    </source>
</reference>
<keyword evidence="1" id="KW-0472">Membrane</keyword>
<gene>
    <name evidence="2" type="ORF">L873DRAFT_1105792</name>
</gene>
<accession>A0A3N4JHG9</accession>
<feature type="transmembrane region" description="Helical" evidence="1">
    <location>
        <begin position="12"/>
        <end position="33"/>
    </location>
</feature>
<dbReference type="EMBL" id="ML120402">
    <property type="protein sequence ID" value="RPA97715.1"/>
    <property type="molecule type" value="Genomic_DNA"/>
</dbReference>
<proteinExistence type="predicted"/>
<protein>
    <submittedName>
        <fullName evidence="2">Uncharacterized protein</fullName>
    </submittedName>
</protein>
<organism evidence="2 3">
    <name type="scientific">Choiromyces venosus 120613-1</name>
    <dbReference type="NCBI Taxonomy" id="1336337"/>
    <lineage>
        <taxon>Eukaryota</taxon>
        <taxon>Fungi</taxon>
        <taxon>Dikarya</taxon>
        <taxon>Ascomycota</taxon>
        <taxon>Pezizomycotina</taxon>
        <taxon>Pezizomycetes</taxon>
        <taxon>Pezizales</taxon>
        <taxon>Tuberaceae</taxon>
        <taxon>Choiromyces</taxon>
    </lineage>
</organism>
<name>A0A3N4JHG9_9PEZI</name>
<dbReference type="AlphaFoldDB" id="A0A3N4JHG9"/>
<evidence type="ECO:0000256" key="1">
    <source>
        <dbReference type="SAM" id="Phobius"/>
    </source>
</evidence>
<keyword evidence="3" id="KW-1185">Reference proteome</keyword>
<evidence type="ECO:0000313" key="2">
    <source>
        <dbReference type="EMBL" id="RPA97715.1"/>
    </source>
</evidence>
<evidence type="ECO:0000313" key="3">
    <source>
        <dbReference type="Proteomes" id="UP000276215"/>
    </source>
</evidence>
<sequence length="147" mass="17692">MLWPWHTRPSCCRCFCILYMCLISILQFFFFFFSFRCGDDAMQGKKKKKGFFFHKMRTKFFVIKDGWDGLRWDWVLGAIDLPQDRWFANTDVGKDISSIYREKYWVADLACRQARYWMPHGTKGITGGGGYRRNSPWEKRKEIVRVR</sequence>
<dbReference type="Proteomes" id="UP000276215">
    <property type="component" value="Unassembled WGS sequence"/>
</dbReference>
<keyword evidence="1" id="KW-0812">Transmembrane</keyword>
<keyword evidence="1" id="KW-1133">Transmembrane helix</keyword>